<protein>
    <submittedName>
        <fullName evidence="2">Uncharacterized protein</fullName>
    </submittedName>
</protein>
<dbReference type="KEGG" id="dpx:DAPPUDRAFT_117663"/>
<dbReference type="PANTHER" id="PTHR47160">
    <property type="entry name" value="PUTATIVE-RELATED"/>
    <property type="match status" value="1"/>
</dbReference>
<feature type="region of interest" description="Disordered" evidence="1">
    <location>
        <begin position="94"/>
        <end position="140"/>
    </location>
</feature>
<accession>E9HTE4</accession>
<feature type="region of interest" description="Disordered" evidence="1">
    <location>
        <begin position="442"/>
        <end position="478"/>
    </location>
</feature>
<proteinExistence type="predicted"/>
<dbReference type="HOGENOM" id="CLU_448548_0_0_1"/>
<feature type="region of interest" description="Disordered" evidence="1">
    <location>
        <begin position="575"/>
        <end position="609"/>
    </location>
</feature>
<evidence type="ECO:0000313" key="3">
    <source>
        <dbReference type="Proteomes" id="UP000000305"/>
    </source>
</evidence>
<feature type="compositionally biased region" description="Basic and acidic residues" evidence="1">
    <location>
        <begin position="131"/>
        <end position="140"/>
    </location>
</feature>
<dbReference type="InParanoid" id="E9HTE4"/>
<feature type="compositionally biased region" description="Basic and acidic residues" evidence="1">
    <location>
        <begin position="106"/>
        <end position="120"/>
    </location>
</feature>
<dbReference type="PANTHER" id="PTHR47160:SF10">
    <property type="entry name" value="MULE TRANSPOSASE DOMAIN-CONTAINING PROTEIN"/>
    <property type="match status" value="1"/>
</dbReference>
<evidence type="ECO:0000313" key="2">
    <source>
        <dbReference type="EMBL" id="EFX64983.1"/>
    </source>
</evidence>
<dbReference type="EMBL" id="GL732771">
    <property type="protein sequence ID" value="EFX64983.1"/>
    <property type="molecule type" value="Genomic_DNA"/>
</dbReference>
<organism evidence="2 3">
    <name type="scientific">Daphnia pulex</name>
    <name type="common">Water flea</name>
    <dbReference type="NCBI Taxonomy" id="6669"/>
    <lineage>
        <taxon>Eukaryota</taxon>
        <taxon>Metazoa</taxon>
        <taxon>Ecdysozoa</taxon>
        <taxon>Arthropoda</taxon>
        <taxon>Crustacea</taxon>
        <taxon>Branchiopoda</taxon>
        <taxon>Diplostraca</taxon>
        <taxon>Cladocera</taxon>
        <taxon>Anomopoda</taxon>
        <taxon>Daphniidae</taxon>
        <taxon>Daphnia</taxon>
    </lineage>
</organism>
<dbReference type="AlphaFoldDB" id="E9HTE4"/>
<keyword evidence="3" id="KW-1185">Reference proteome</keyword>
<reference evidence="2 3" key="1">
    <citation type="journal article" date="2011" name="Science">
        <title>The ecoresponsive genome of Daphnia pulex.</title>
        <authorList>
            <person name="Colbourne J.K."/>
            <person name="Pfrender M.E."/>
            <person name="Gilbert D."/>
            <person name="Thomas W.K."/>
            <person name="Tucker A."/>
            <person name="Oakley T.H."/>
            <person name="Tokishita S."/>
            <person name="Aerts A."/>
            <person name="Arnold G.J."/>
            <person name="Basu M.K."/>
            <person name="Bauer D.J."/>
            <person name="Caceres C.E."/>
            <person name="Carmel L."/>
            <person name="Casola C."/>
            <person name="Choi J.H."/>
            <person name="Detter J.C."/>
            <person name="Dong Q."/>
            <person name="Dusheyko S."/>
            <person name="Eads B.D."/>
            <person name="Frohlich T."/>
            <person name="Geiler-Samerotte K.A."/>
            <person name="Gerlach D."/>
            <person name="Hatcher P."/>
            <person name="Jogdeo S."/>
            <person name="Krijgsveld J."/>
            <person name="Kriventseva E.V."/>
            <person name="Kultz D."/>
            <person name="Laforsch C."/>
            <person name="Lindquist E."/>
            <person name="Lopez J."/>
            <person name="Manak J.R."/>
            <person name="Muller J."/>
            <person name="Pangilinan J."/>
            <person name="Patwardhan R.P."/>
            <person name="Pitluck S."/>
            <person name="Pritham E.J."/>
            <person name="Rechtsteiner A."/>
            <person name="Rho M."/>
            <person name="Rogozin I.B."/>
            <person name="Sakarya O."/>
            <person name="Salamov A."/>
            <person name="Schaack S."/>
            <person name="Shapiro H."/>
            <person name="Shiga Y."/>
            <person name="Skalitzky C."/>
            <person name="Smith Z."/>
            <person name="Souvorov A."/>
            <person name="Sung W."/>
            <person name="Tang Z."/>
            <person name="Tsuchiya D."/>
            <person name="Tu H."/>
            <person name="Vos H."/>
            <person name="Wang M."/>
            <person name="Wolf Y.I."/>
            <person name="Yamagata H."/>
            <person name="Yamada T."/>
            <person name="Ye Y."/>
            <person name="Shaw J.R."/>
            <person name="Andrews J."/>
            <person name="Crease T.J."/>
            <person name="Tang H."/>
            <person name="Lucas S.M."/>
            <person name="Robertson H.M."/>
            <person name="Bork P."/>
            <person name="Koonin E.V."/>
            <person name="Zdobnov E.M."/>
            <person name="Grigoriev I.V."/>
            <person name="Lynch M."/>
            <person name="Boore J.L."/>
        </authorList>
    </citation>
    <scope>NUCLEOTIDE SEQUENCE [LARGE SCALE GENOMIC DNA]</scope>
</reference>
<sequence>MEISDDSEAISDSEEDYSRMKYKCRKHREFHCGARLVYKDGVYHIFGIHHTYPIEDDGIGAISFVNDCCRRASKILNNSTALIAEGTENDTEVVGAKKRYNPPRMLEAKLEEEKEDKNDGSDEQPMSEQEEERRRELEEEHDSYRVTLSHRWESLNLADRLVHRYCPDTNRPHSLLHRFEPTTIRLDASSQHTLRYLSTMSSRFIPPPADLVKPIDAIKEYGKTMVAAGDPRECWRLLEYLFELPFFHLINAPAPLALLEPRQTPRKVLQAAREAAKRKAIIHEEALLDHDALDFEKRFLDLDAKRRRTADTPLIVQVNCTPTQGGLIPAKERVLVEGTFTGPPGPHATTIGKITSRLRAERALEERIARTGSIRTGILTPPVTPLPPLPTPEELHVPSTETLPTTPRAPSSLPSTPRRPQTEDELLRSLTRNCCTLRPVLTRITPPKEKPTKGKSLRKKSTIDSSTSQPVPLASTATESDLETLRIKIITEGTPKKRDIRVTCAVAPRSKTPDHRRKKPDHRGSSPEQINRPNTKAARNFSARRRGGPSTGHTSVCQYYSGLSIRLWASYHSEPLLGPPDLNGRQTRDPHRTRRRRGPGQPGASTWPY</sequence>
<evidence type="ECO:0000256" key="1">
    <source>
        <dbReference type="SAM" id="MobiDB-lite"/>
    </source>
</evidence>
<name>E9HTE4_DAPPU</name>
<gene>
    <name evidence="2" type="ORF">DAPPUDRAFT_117663</name>
</gene>
<feature type="region of interest" description="Disordered" evidence="1">
    <location>
        <begin position="377"/>
        <end position="423"/>
    </location>
</feature>
<feature type="region of interest" description="Disordered" evidence="1">
    <location>
        <begin position="501"/>
        <end position="555"/>
    </location>
</feature>
<feature type="compositionally biased region" description="Polar residues" evidence="1">
    <location>
        <begin position="463"/>
        <end position="478"/>
    </location>
</feature>
<feature type="compositionally biased region" description="Polar residues" evidence="1">
    <location>
        <begin position="399"/>
        <end position="419"/>
    </location>
</feature>
<feature type="compositionally biased region" description="Pro residues" evidence="1">
    <location>
        <begin position="382"/>
        <end position="391"/>
    </location>
</feature>
<dbReference type="Proteomes" id="UP000000305">
    <property type="component" value="Unassembled WGS sequence"/>
</dbReference>